<dbReference type="PANTHER" id="PTHR48081:SF13">
    <property type="entry name" value="ALPHA_BETA HYDROLASE"/>
    <property type="match status" value="1"/>
</dbReference>
<dbReference type="InterPro" id="IPR050300">
    <property type="entry name" value="GDXG_lipolytic_enzyme"/>
</dbReference>
<dbReference type="Gene3D" id="3.40.50.1820">
    <property type="entry name" value="alpha/beta hydrolase"/>
    <property type="match status" value="1"/>
</dbReference>
<dbReference type="AlphaFoldDB" id="D6ZB24"/>
<accession>D6ZB24</accession>
<evidence type="ECO:0000256" key="1">
    <source>
        <dbReference type="ARBA" id="ARBA00022801"/>
    </source>
</evidence>
<protein>
    <submittedName>
        <fullName evidence="3">Phospholipase/Carboxylesterase</fullName>
    </submittedName>
</protein>
<dbReference type="GO" id="GO:0016787">
    <property type="term" value="F:hydrolase activity"/>
    <property type="evidence" value="ECO:0007669"/>
    <property type="project" value="UniProtKB-KW"/>
</dbReference>
<keyword evidence="4" id="KW-1185">Reference proteome</keyword>
<dbReference type="HOGENOM" id="CLU_012494_4_0_11"/>
<feature type="domain" description="BD-FAE-like" evidence="2">
    <location>
        <begin position="71"/>
        <end position="289"/>
    </location>
</feature>
<organism evidence="3 4">
    <name type="scientific">Segniliparus rotundus (strain ATCC BAA-972 / CDC 1076 / CIP 108378 / DSM 44985 / JCM 13578)</name>
    <dbReference type="NCBI Taxonomy" id="640132"/>
    <lineage>
        <taxon>Bacteria</taxon>
        <taxon>Bacillati</taxon>
        <taxon>Actinomycetota</taxon>
        <taxon>Actinomycetes</taxon>
        <taxon>Mycobacteriales</taxon>
        <taxon>Segniliparaceae</taxon>
        <taxon>Segniliparus</taxon>
    </lineage>
</organism>
<dbReference type="InterPro" id="IPR029058">
    <property type="entry name" value="AB_hydrolase_fold"/>
</dbReference>
<dbReference type="STRING" id="640132.Srot_0296"/>
<dbReference type="InterPro" id="IPR049492">
    <property type="entry name" value="BD-FAE-like_dom"/>
</dbReference>
<dbReference type="PANTHER" id="PTHR48081">
    <property type="entry name" value="AB HYDROLASE SUPERFAMILY PROTEIN C4A8.06C"/>
    <property type="match status" value="1"/>
</dbReference>
<evidence type="ECO:0000259" key="2">
    <source>
        <dbReference type="Pfam" id="PF20434"/>
    </source>
</evidence>
<evidence type="ECO:0000313" key="4">
    <source>
        <dbReference type="Proteomes" id="UP000002247"/>
    </source>
</evidence>
<dbReference type="eggNOG" id="COG1506">
    <property type="taxonomic scope" value="Bacteria"/>
</dbReference>
<dbReference type="Proteomes" id="UP000002247">
    <property type="component" value="Chromosome"/>
</dbReference>
<proteinExistence type="predicted"/>
<dbReference type="PROSITE" id="PS51257">
    <property type="entry name" value="PROKAR_LIPOPROTEIN"/>
    <property type="match status" value="1"/>
</dbReference>
<evidence type="ECO:0000313" key="3">
    <source>
        <dbReference type="EMBL" id="ADG96783.1"/>
    </source>
</evidence>
<dbReference type="EMBL" id="CP001958">
    <property type="protein sequence ID" value="ADG96783.1"/>
    <property type="molecule type" value="Genomic_DNA"/>
</dbReference>
<keyword evidence="1" id="KW-0378">Hydrolase</keyword>
<dbReference type="Pfam" id="PF20434">
    <property type="entry name" value="BD-FAE"/>
    <property type="match status" value="1"/>
</dbReference>
<name>D6ZB24_SEGRD</name>
<dbReference type="SUPFAM" id="SSF53474">
    <property type="entry name" value="alpha/beta-Hydrolases"/>
    <property type="match status" value="1"/>
</dbReference>
<gene>
    <name evidence="3" type="ordered locus">Srot_0296</name>
</gene>
<dbReference type="KEGG" id="srt:Srot_0296"/>
<reference evidence="3 4" key="1">
    <citation type="journal article" date="2010" name="Stand. Genomic Sci.">
        <title>Complete genome sequence of Segniliparus rotundus type strain (CDC 1076).</title>
        <authorList>
            <person name="Sikorski J."/>
            <person name="Lapidus A."/>
            <person name="Copeland A."/>
            <person name="Misra M."/>
            <person name="Glavina Del Rio T."/>
            <person name="Nolan M."/>
            <person name="Lucas S."/>
            <person name="Chen F."/>
            <person name="Tice H."/>
            <person name="Cheng J.F."/>
            <person name="Jando M."/>
            <person name="Schneider S."/>
            <person name="Bruce D."/>
            <person name="Goodwin L."/>
            <person name="Pitluck S."/>
            <person name="Liolios K."/>
            <person name="Mikhailova N."/>
            <person name="Pati A."/>
            <person name="Ivanova N."/>
            <person name="Mavromatis K."/>
            <person name="Chen A."/>
            <person name="Palaniappan K."/>
            <person name="Chertkov O."/>
            <person name="Land M."/>
            <person name="Hauser L."/>
            <person name="Chang Y.J."/>
            <person name="Jeffries C.D."/>
            <person name="Brettin T."/>
            <person name="Detter J.C."/>
            <person name="Han C."/>
            <person name="Rohde M."/>
            <person name="Goker M."/>
            <person name="Bristow J."/>
            <person name="Eisen J.A."/>
            <person name="Markowitz V."/>
            <person name="Hugenholtz P."/>
            <person name="Kyrpides N.C."/>
            <person name="Klenk H.P."/>
        </authorList>
    </citation>
    <scope>NUCLEOTIDE SEQUENCE [LARGE SCALE GENOMIC DNA]</scope>
    <source>
        <strain evidence="4">ATCC BAA-972 / CDC 1076 / CIP 108378 / DSM 44985 / JCM 13578</strain>
    </source>
</reference>
<sequence>MRHVRFFHRFRPGAVRRGAGALCVGAVVLAAGCDHGSARSATSTPPPAMRVVKDVQYAGGAADADRSGHMLDLYLPQGAAKAVPLVIWTNGSAFLFPAGRDRGDLFANRLVPRGYAVAAVAVRGSGQATFPAQRDDTLAAVAFLRRNAAQYGLDPARFAYMGHSSGGWSSAVAGVEGSGESAVQAAVALSPVTDVAATAKEALPDDMWRIAEEQRRSNVPGVPGFRGDHEAADSPEGKFLGGRVSDNMDKAAAASPALHVAPAGPPFLIVHGTEDEYVPFAQGTTLYFALKQAGRDVTFVMLPGASHRATLPPWSAESVKNATSAHSTGGRTPDVSAVSGDGWDVILGFLDAHLKP</sequence>
<dbReference type="RefSeq" id="WP_013137239.1">
    <property type="nucleotide sequence ID" value="NC_014168.1"/>
</dbReference>